<dbReference type="PROSITE" id="PS51192">
    <property type="entry name" value="HELICASE_ATP_BIND_1"/>
    <property type="match status" value="1"/>
</dbReference>
<dbReference type="GO" id="GO:0005524">
    <property type="term" value="F:ATP binding"/>
    <property type="evidence" value="ECO:0007669"/>
    <property type="project" value="UniProtKB-KW"/>
</dbReference>
<dbReference type="GO" id="GO:0005829">
    <property type="term" value="C:cytosol"/>
    <property type="evidence" value="ECO:0007669"/>
    <property type="project" value="TreeGrafter"/>
</dbReference>
<dbReference type="Gene3D" id="2.60.120.920">
    <property type="match status" value="1"/>
</dbReference>
<dbReference type="InterPro" id="IPR001870">
    <property type="entry name" value="B30.2/SPRY"/>
</dbReference>
<dbReference type="InterPro" id="IPR011545">
    <property type="entry name" value="DEAD/DEAH_box_helicase_dom"/>
</dbReference>
<dbReference type="GO" id="GO:0003676">
    <property type="term" value="F:nucleic acid binding"/>
    <property type="evidence" value="ECO:0007669"/>
    <property type="project" value="InterPro"/>
</dbReference>
<name>A0A7R9T6K2_9CHLO</name>
<keyword evidence="2" id="KW-0540">Nuclease</keyword>
<dbReference type="InterPro" id="IPR014014">
    <property type="entry name" value="RNA_helicase_DEAD_Q_motif"/>
</dbReference>
<feature type="domain" description="Helicase C-terminal" evidence="13">
    <location>
        <begin position="498"/>
        <end position="702"/>
    </location>
</feature>
<evidence type="ECO:0000256" key="7">
    <source>
        <dbReference type="ARBA" id="ARBA00022840"/>
    </source>
</evidence>
<keyword evidence="4 10" id="KW-0378">Hydrolase</keyword>
<dbReference type="SMART" id="SM00487">
    <property type="entry name" value="DEXDc"/>
    <property type="match status" value="1"/>
</dbReference>
<dbReference type="PROSITE" id="PS51195">
    <property type="entry name" value="Q_MOTIF"/>
    <property type="match status" value="1"/>
</dbReference>
<evidence type="ECO:0000256" key="9">
    <source>
        <dbReference type="PROSITE-ProRule" id="PRU00552"/>
    </source>
</evidence>
<dbReference type="InterPro" id="IPR043136">
    <property type="entry name" value="B30.2/SPRY_sf"/>
</dbReference>
<dbReference type="EMBL" id="HBDX01007516">
    <property type="protein sequence ID" value="CAD8225736.1"/>
    <property type="molecule type" value="Transcribed_RNA"/>
</dbReference>
<dbReference type="SMART" id="SM00449">
    <property type="entry name" value="SPRY"/>
    <property type="match status" value="1"/>
</dbReference>
<keyword evidence="3 10" id="KW-0547">Nucleotide-binding</keyword>
<dbReference type="PROSITE" id="PS00039">
    <property type="entry name" value="DEAD_ATP_HELICASE"/>
    <property type="match status" value="1"/>
</dbReference>
<sequence length="762" mass="83308">MSSAAFEEVGLCPELIVAADRAGYALPTPIQSEAIPLALTGGDVLASAETGSGKTFAFGAPTLQLVHEAIDRERADARRKTTEKARDVEILANSARRRGLSANARSATCAVDYDANVVQSRATQSWGGVRGRFGVDPRTGAERALKVCFEVEARDEGLARCGYSSRFGALDGLGAEAHSYGYGGTGKKSHNKSFEDYGEKFGKGDCVGCLLDLENGVVAFTKNGKALGEAFRLSEQSAKCDGLFPAVCVKNAECVVRLVESEFKYPMPEGYVAFGSLRGCDAVDGDDASAGDTLEAGARKPRALILEPARDLAEQTHEFFVNFASEFRDPTLVPGLFIGGVKEGPQHQQLRDGVDIVTGTPIRILELAMNGKLDLSACRIFVLDEADRLLDTGNQAPILKLFERMPKHAESSAQRLQVMLFSATLHSPEIRKLADFLTVNATWVDLKGKEAVPETVHHALVLVDPATEDVESLSPAAPTDRLHSLATKLEGDDAMSESIKRLKPHIVRRIIDAHDMDQCLIFCRTNFDCDNLEKFLNECGGGKRFRGPLVGGVEGKYSCCVLGGSRHMDERRRNLQAFKNGDVRFLICTDVAARGLDIKNLPYVINLTLPDRSEDYIHRIGRVGRADTMGLAISIVASRNERVWYCTKKGYKPWFEPKPEDVKLTSDGGHTIWYDEPKLLKDIEKRIGATVTPLGPNYALPEAFGMHGGKDAYGKARDEKPNEELNAHLEAYAPNVRALAVLETKVQSSFWDLKRKFATHVE</sequence>
<evidence type="ECO:0000259" key="13">
    <source>
        <dbReference type="PROSITE" id="PS51194"/>
    </source>
</evidence>
<keyword evidence="6" id="KW-0269">Exonuclease</keyword>
<dbReference type="AlphaFoldDB" id="A0A7R9T6K2"/>
<feature type="domain" description="DEAD-box RNA helicase Q" evidence="14">
    <location>
        <begin position="4"/>
        <end position="32"/>
    </location>
</feature>
<gene>
    <name evidence="15" type="ORF">OLUC0939_LOCUS6476</name>
</gene>
<dbReference type="PANTHER" id="PTHR47959">
    <property type="entry name" value="ATP-DEPENDENT RNA HELICASE RHLE-RELATED"/>
    <property type="match status" value="1"/>
</dbReference>
<evidence type="ECO:0000256" key="4">
    <source>
        <dbReference type="ARBA" id="ARBA00022801"/>
    </source>
</evidence>
<dbReference type="SUPFAM" id="SSF52540">
    <property type="entry name" value="P-loop containing nucleoside triphosphate hydrolases"/>
    <property type="match status" value="2"/>
</dbReference>
<comment type="similarity">
    <text evidence="1">Belongs to the DEAD box helicase family. DDX1 subfamily.</text>
</comment>
<dbReference type="Gene3D" id="3.40.50.300">
    <property type="entry name" value="P-loop containing nucleotide triphosphate hydrolases"/>
    <property type="match status" value="3"/>
</dbReference>
<reference evidence="15" key="1">
    <citation type="submission" date="2021-01" db="EMBL/GenBank/DDBJ databases">
        <authorList>
            <person name="Corre E."/>
            <person name="Pelletier E."/>
            <person name="Niang G."/>
            <person name="Scheremetjew M."/>
            <person name="Finn R."/>
            <person name="Kale V."/>
            <person name="Holt S."/>
            <person name="Cochrane G."/>
            <person name="Meng A."/>
            <person name="Brown T."/>
            <person name="Cohen L."/>
        </authorList>
    </citation>
    <scope>NUCLEOTIDE SEQUENCE</scope>
    <source>
        <strain evidence="15">Clade-A-BCC118000</strain>
    </source>
</reference>
<protein>
    <recommendedName>
        <fullName evidence="8">DEAD box protein 1</fullName>
    </recommendedName>
</protein>
<evidence type="ECO:0000259" key="12">
    <source>
        <dbReference type="PROSITE" id="PS51192"/>
    </source>
</evidence>
<evidence type="ECO:0000256" key="3">
    <source>
        <dbReference type="ARBA" id="ARBA00022741"/>
    </source>
</evidence>
<dbReference type="PANTHER" id="PTHR47959:SF13">
    <property type="entry name" value="ATP-DEPENDENT RNA HELICASE RHLE"/>
    <property type="match status" value="1"/>
</dbReference>
<evidence type="ECO:0000256" key="6">
    <source>
        <dbReference type="ARBA" id="ARBA00022839"/>
    </source>
</evidence>
<dbReference type="Pfam" id="PF00622">
    <property type="entry name" value="SPRY"/>
    <property type="match status" value="1"/>
</dbReference>
<accession>A0A7R9T6K2</accession>
<dbReference type="CDD" id="cd18787">
    <property type="entry name" value="SF2_C_DEAD"/>
    <property type="match status" value="1"/>
</dbReference>
<evidence type="ECO:0000259" key="14">
    <source>
        <dbReference type="PROSITE" id="PS51195"/>
    </source>
</evidence>
<dbReference type="InterPro" id="IPR050079">
    <property type="entry name" value="DEAD_box_RNA_helicase"/>
</dbReference>
<dbReference type="InterPro" id="IPR003877">
    <property type="entry name" value="SPRY_dom"/>
</dbReference>
<dbReference type="PROSITE" id="PS50188">
    <property type="entry name" value="B302_SPRY"/>
    <property type="match status" value="1"/>
</dbReference>
<evidence type="ECO:0000259" key="11">
    <source>
        <dbReference type="PROSITE" id="PS50188"/>
    </source>
</evidence>
<evidence type="ECO:0000313" key="15">
    <source>
        <dbReference type="EMBL" id="CAD8225736.1"/>
    </source>
</evidence>
<evidence type="ECO:0000256" key="1">
    <source>
        <dbReference type="ARBA" id="ARBA00008765"/>
    </source>
</evidence>
<keyword evidence="5 10" id="KW-0347">Helicase</keyword>
<dbReference type="InterPro" id="IPR027417">
    <property type="entry name" value="P-loop_NTPase"/>
</dbReference>
<evidence type="ECO:0000256" key="2">
    <source>
        <dbReference type="ARBA" id="ARBA00022722"/>
    </source>
</evidence>
<dbReference type="InterPro" id="IPR013320">
    <property type="entry name" value="ConA-like_dom_sf"/>
</dbReference>
<evidence type="ECO:0000256" key="8">
    <source>
        <dbReference type="ARBA" id="ARBA00032348"/>
    </source>
</evidence>
<dbReference type="InterPro" id="IPR001650">
    <property type="entry name" value="Helicase_C-like"/>
</dbReference>
<dbReference type="GO" id="GO:0003724">
    <property type="term" value="F:RNA helicase activity"/>
    <property type="evidence" value="ECO:0007669"/>
    <property type="project" value="InterPro"/>
</dbReference>
<feature type="domain" description="B30.2/SPRY" evidence="11">
    <location>
        <begin position="78"/>
        <end position="265"/>
    </location>
</feature>
<proteinExistence type="inferred from homology"/>
<dbReference type="InterPro" id="IPR014001">
    <property type="entry name" value="Helicase_ATP-bd"/>
</dbReference>
<evidence type="ECO:0000256" key="5">
    <source>
        <dbReference type="ARBA" id="ARBA00022806"/>
    </source>
</evidence>
<organism evidence="15">
    <name type="scientific">Ostreococcus sp. 'lucimarinus'</name>
    <dbReference type="NCBI Taxonomy" id="242159"/>
    <lineage>
        <taxon>Eukaryota</taxon>
        <taxon>Viridiplantae</taxon>
        <taxon>Chlorophyta</taxon>
        <taxon>Mamiellophyceae</taxon>
        <taxon>Mamiellales</taxon>
        <taxon>Bathycoccaceae</taxon>
        <taxon>Ostreococcus</taxon>
    </lineage>
</organism>
<feature type="domain" description="Helicase ATP-binding" evidence="12">
    <location>
        <begin position="273"/>
        <end position="443"/>
    </location>
</feature>
<keyword evidence="7 10" id="KW-0067">ATP-binding</keyword>
<dbReference type="Pfam" id="PF00271">
    <property type="entry name" value="Helicase_C"/>
    <property type="match status" value="1"/>
</dbReference>
<dbReference type="PROSITE" id="PS51194">
    <property type="entry name" value="HELICASE_CTER"/>
    <property type="match status" value="1"/>
</dbReference>
<dbReference type="GO" id="GO:0004527">
    <property type="term" value="F:exonuclease activity"/>
    <property type="evidence" value="ECO:0007669"/>
    <property type="project" value="UniProtKB-KW"/>
</dbReference>
<dbReference type="SMART" id="SM00490">
    <property type="entry name" value="HELICc"/>
    <property type="match status" value="1"/>
</dbReference>
<evidence type="ECO:0000256" key="10">
    <source>
        <dbReference type="RuleBase" id="RU000492"/>
    </source>
</evidence>
<dbReference type="SUPFAM" id="SSF49899">
    <property type="entry name" value="Concanavalin A-like lectins/glucanases"/>
    <property type="match status" value="1"/>
</dbReference>
<dbReference type="Pfam" id="PF00270">
    <property type="entry name" value="DEAD"/>
    <property type="match status" value="2"/>
</dbReference>
<feature type="short sequence motif" description="Q motif" evidence="9">
    <location>
        <begin position="4"/>
        <end position="32"/>
    </location>
</feature>
<dbReference type="InterPro" id="IPR000629">
    <property type="entry name" value="RNA-helicase_DEAD-box_CS"/>
</dbReference>